<feature type="domain" description="HAMP" evidence="11">
    <location>
        <begin position="422"/>
        <end position="474"/>
    </location>
</feature>
<dbReference type="Proteomes" id="UP000683493">
    <property type="component" value="Chromosome"/>
</dbReference>
<dbReference type="InterPro" id="IPR003594">
    <property type="entry name" value="HATPase_dom"/>
</dbReference>
<evidence type="ECO:0000256" key="8">
    <source>
        <dbReference type="SAM" id="Coils"/>
    </source>
</evidence>
<dbReference type="InterPro" id="IPR003661">
    <property type="entry name" value="HisK_dim/P_dom"/>
</dbReference>
<gene>
    <name evidence="12" type="ORF">KP005_06775</name>
</gene>
<dbReference type="PANTHER" id="PTHR42878:SF7">
    <property type="entry name" value="SENSOR HISTIDINE KINASE GLRK"/>
    <property type="match status" value="1"/>
</dbReference>
<keyword evidence="8" id="KW-0175">Coiled coil</keyword>
<keyword evidence="9" id="KW-1133">Transmembrane helix</keyword>
<protein>
    <recommendedName>
        <fullName evidence="2">histidine kinase</fullName>
        <ecNumber evidence="2">2.7.13.3</ecNumber>
    </recommendedName>
</protein>
<proteinExistence type="predicted"/>
<feature type="transmembrane region" description="Helical" evidence="9">
    <location>
        <begin position="402"/>
        <end position="420"/>
    </location>
</feature>
<sequence length="847" mass="93672">MPRFTIFKKILVITLLLSLLPLLVSSAILLANLQSTSARLSAEISESDDRQAVESLQMKARDLAENIKDFLHQCECDLLFLSRSPLSRPALLDFYQTRLSEVWQRGGSSTASQGTHEFLPIYRSIALIDRNGKEQMVIRNGRFVPEGELTDVSVPANTEFKGETYFQKVRALKPGDIYVSHLTGFHVGKQEQLAGAPDPESAYDGKMYQGVVRFGAPLFDKKGRFNGMVLLSLDHRHLMEFTQHIDPGKNASTLFPSYQSGNYAFLFDDEGWIITHPKFWDIRGVDPAGNLVPPYTARSTKADIESGRIPFNLDHAGFVHPGYPKVSAAVRAKQEGYVDITNVGGAKKIMAFAPIFYDTGDYAKHGVFGGVTIGFQVDRFHEASRKGGRLIDKQLGEHRRTSAIIIFLTALVSALSAWLLSRGISVPLRQLTENAGKLAAGDSAVRVAVNSADEIGVLAQTFNNMADELDRRKVSLLSTLEELKKSRLEIMDERNFKASVLESISSGIVTFSPEGFLTSINRTGRLFLGEEVTEGMHYREVFREWYGLCERIAAVFASNSGYGRETFRFDHGPGKTHFDVGFFPIGHDSEHGLTVTLRNETERENLHEEMMRLDRLASLGKLSAGIAHEVRNPLTGISLLLDDLHDQATSNSADKELIKKALAEIERVEKLVNALLNYSSPVRAEFRECDLNRLVNDTVLLLRRPCEKQQVQLTVEEGAVPPFRFDPEKIKQAVLNIIKNAQQALPDGGRIRVATSVQDGYAVIDISDDGPGIAGDDLPLIFEPFFTRKGAGTGLGLSITQRIIEEHQGRVRVESAPGNGTRFTVELPLGQCPASPSPSGKECPQGM</sequence>
<feature type="domain" description="Histidine kinase" evidence="10">
    <location>
        <begin position="625"/>
        <end position="831"/>
    </location>
</feature>
<dbReference type="InterPro" id="IPR050351">
    <property type="entry name" value="BphY/WalK/GraS-like"/>
</dbReference>
<keyword evidence="3" id="KW-0808">Transferase</keyword>
<reference evidence="12 13" key="1">
    <citation type="submission" date="2021-06" db="EMBL/GenBank/DDBJ databases">
        <title>Gemonas diversity in paddy soil.</title>
        <authorList>
            <person name="Liu G."/>
        </authorList>
    </citation>
    <scope>NUCLEOTIDE SEQUENCE [LARGE SCALE GENOMIC DNA]</scope>
    <source>
        <strain evidence="12 13">RG29</strain>
    </source>
</reference>
<evidence type="ECO:0000313" key="12">
    <source>
        <dbReference type="EMBL" id="QWV98978.1"/>
    </source>
</evidence>
<name>A0ABX8JKR7_9BACT</name>
<keyword evidence="9" id="KW-0472">Membrane</keyword>
<evidence type="ECO:0000256" key="1">
    <source>
        <dbReference type="ARBA" id="ARBA00000085"/>
    </source>
</evidence>
<dbReference type="SMART" id="SM00304">
    <property type="entry name" value="HAMP"/>
    <property type="match status" value="1"/>
</dbReference>
<comment type="catalytic activity">
    <reaction evidence="1">
        <text>ATP + protein L-histidine = ADP + protein N-phospho-L-histidine.</text>
        <dbReference type="EC" id="2.7.13.3"/>
    </reaction>
</comment>
<dbReference type="PROSITE" id="PS50885">
    <property type="entry name" value="HAMP"/>
    <property type="match status" value="1"/>
</dbReference>
<dbReference type="CDD" id="cd18774">
    <property type="entry name" value="PDC2_HK_sensor"/>
    <property type="match status" value="1"/>
</dbReference>
<dbReference type="Pfam" id="PF00672">
    <property type="entry name" value="HAMP"/>
    <property type="match status" value="1"/>
</dbReference>
<dbReference type="Pfam" id="PF00512">
    <property type="entry name" value="HisKA"/>
    <property type="match status" value="1"/>
</dbReference>
<dbReference type="InterPro" id="IPR005467">
    <property type="entry name" value="His_kinase_dom"/>
</dbReference>
<dbReference type="EMBL" id="CP076724">
    <property type="protein sequence ID" value="QWV98978.1"/>
    <property type="molecule type" value="Genomic_DNA"/>
</dbReference>
<keyword evidence="7" id="KW-0902">Two-component regulatory system</keyword>
<evidence type="ECO:0000256" key="4">
    <source>
        <dbReference type="ARBA" id="ARBA00022741"/>
    </source>
</evidence>
<evidence type="ECO:0000256" key="9">
    <source>
        <dbReference type="SAM" id="Phobius"/>
    </source>
</evidence>
<dbReference type="CDD" id="cd06225">
    <property type="entry name" value="HAMP"/>
    <property type="match status" value="1"/>
</dbReference>
<dbReference type="CDD" id="cd00082">
    <property type="entry name" value="HisKA"/>
    <property type="match status" value="1"/>
</dbReference>
<accession>A0ABX8JKR7</accession>
<dbReference type="InterPro" id="IPR003660">
    <property type="entry name" value="HAMP_dom"/>
</dbReference>
<keyword evidence="13" id="KW-1185">Reference proteome</keyword>
<dbReference type="SMART" id="SM00387">
    <property type="entry name" value="HATPase_c"/>
    <property type="match status" value="1"/>
</dbReference>
<dbReference type="EC" id="2.7.13.3" evidence="2"/>
<keyword evidence="9" id="KW-0812">Transmembrane</keyword>
<evidence type="ECO:0000259" key="10">
    <source>
        <dbReference type="PROSITE" id="PS50109"/>
    </source>
</evidence>
<keyword evidence="4" id="KW-0547">Nucleotide-binding</keyword>
<feature type="coiled-coil region" evidence="8">
    <location>
        <begin position="30"/>
        <end position="73"/>
    </location>
</feature>
<evidence type="ECO:0000259" key="11">
    <source>
        <dbReference type="PROSITE" id="PS50885"/>
    </source>
</evidence>
<dbReference type="PANTHER" id="PTHR42878">
    <property type="entry name" value="TWO-COMPONENT HISTIDINE KINASE"/>
    <property type="match status" value="1"/>
</dbReference>
<evidence type="ECO:0000256" key="3">
    <source>
        <dbReference type="ARBA" id="ARBA00022679"/>
    </source>
</evidence>
<evidence type="ECO:0000256" key="5">
    <source>
        <dbReference type="ARBA" id="ARBA00022777"/>
    </source>
</evidence>
<evidence type="ECO:0000313" key="13">
    <source>
        <dbReference type="Proteomes" id="UP000683493"/>
    </source>
</evidence>
<dbReference type="SMART" id="SM00388">
    <property type="entry name" value="HisKA"/>
    <property type="match status" value="1"/>
</dbReference>
<evidence type="ECO:0000256" key="7">
    <source>
        <dbReference type="ARBA" id="ARBA00023012"/>
    </source>
</evidence>
<dbReference type="Pfam" id="PF02518">
    <property type="entry name" value="HATPase_c"/>
    <property type="match status" value="1"/>
</dbReference>
<keyword evidence="6" id="KW-0067">ATP-binding</keyword>
<evidence type="ECO:0000256" key="2">
    <source>
        <dbReference type="ARBA" id="ARBA00012438"/>
    </source>
</evidence>
<evidence type="ECO:0000256" key="6">
    <source>
        <dbReference type="ARBA" id="ARBA00022840"/>
    </source>
</evidence>
<organism evidence="12 13">
    <name type="scientific">Geomonas diazotrophica</name>
    <dbReference type="NCBI Taxonomy" id="2843197"/>
    <lineage>
        <taxon>Bacteria</taxon>
        <taxon>Pseudomonadati</taxon>
        <taxon>Thermodesulfobacteriota</taxon>
        <taxon>Desulfuromonadia</taxon>
        <taxon>Geobacterales</taxon>
        <taxon>Geobacteraceae</taxon>
        <taxon>Geomonas</taxon>
    </lineage>
</organism>
<dbReference type="PROSITE" id="PS50109">
    <property type="entry name" value="HIS_KIN"/>
    <property type="match status" value="1"/>
</dbReference>
<keyword evidence="5" id="KW-0418">Kinase</keyword>